<dbReference type="Proteomes" id="UP000319342">
    <property type="component" value="Chromosome"/>
</dbReference>
<dbReference type="PANTHER" id="PTHR42831:SF1">
    <property type="entry name" value="FE-S PROTEIN MATURATION AUXILIARY FACTOR YITW"/>
    <property type="match status" value="1"/>
</dbReference>
<sequence>MTEANTGDANEAVYAQLRQIYDPEIPVNIVDLGLIYDVAVEGPNCTVTMTLTSQSCPEAKTIPDMVRRRANTVDGVEETTVDIVWEPAWGPHRITEEGRKILGIDEEE</sequence>
<reference evidence="2 3" key="1">
    <citation type="submission" date="2019-02" db="EMBL/GenBank/DDBJ databases">
        <title>Deep-cultivation of Planctomycetes and their phenomic and genomic characterization uncovers novel biology.</title>
        <authorList>
            <person name="Wiegand S."/>
            <person name="Jogler M."/>
            <person name="Boedeker C."/>
            <person name="Pinto D."/>
            <person name="Vollmers J."/>
            <person name="Rivas-Marin E."/>
            <person name="Kohn T."/>
            <person name="Peeters S.H."/>
            <person name="Heuer A."/>
            <person name="Rast P."/>
            <person name="Oberbeckmann S."/>
            <person name="Bunk B."/>
            <person name="Jeske O."/>
            <person name="Meyerdierks A."/>
            <person name="Storesund J.E."/>
            <person name="Kallscheuer N."/>
            <person name="Luecker S."/>
            <person name="Lage O.M."/>
            <person name="Pohl T."/>
            <person name="Merkel B.J."/>
            <person name="Hornburger P."/>
            <person name="Mueller R.-W."/>
            <person name="Bruemmer F."/>
            <person name="Labrenz M."/>
            <person name="Spormann A.M."/>
            <person name="Op den Camp H."/>
            <person name="Overmann J."/>
            <person name="Amann R."/>
            <person name="Jetten M.S.M."/>
            <person name="Mascher T."/>
            <person name="Medema M.H."/>
            <person name="Devos D.P."/>
            <person name="Kaster A.-K."/>
            <person name="Ovreas L."/>
            <person name="Rohde M."/>
            <person name="Galperin M.Y."/>
            <person name="Jogler C."/>
        </authorList>
    </citation>
    <scope>NUCLEOTIDE SEQUENCE [LARGE SCALE GENOMIC DNA]</scope>
    <source>
        <strain evidence="2 3">Pla163</strain>
    </source>
</reference>
<dbReference type="AlphaFoldDB" id="A0A518D3R8"/>
<keyword evidence="3" id="KW-1185">Reference proteome</keyword>
<dbReference type="OrthoDB" id="9805360at2"/>
<dbReference type="RefSeq" id="WP_145190735.1">
    <property type="nucleotide sequence ID" value="NZ_CP036290.1"/>
</dbReference>
<feature type="domain" description="MIP18 family-like" evidence="1">
    <location>
        <begin position="11"/>
        <end position="82"/>
    </location>
</feature>
<gene>
    <name evidence="2" type="primary">paaD</name>
    <name evidence="2" type="ORF">Pla163_32570</name>
</gene>
<evidence type="ECO:0000259" key="1">
    <source>
        <dbReference type="Pfam" id="PF01883"/>
    </source>
</evidence>
<dbReference type="EMBL" id="CP036290">
    <property type="protein sequence ID" value="QDU86108.1"/>
    <property type="molecule type" value="Genomic_DNA"/>
</dbReference>
<dbReference type="SUPFAM" id="SSF117916">
    <property type="entry name" value="Fe-S cluster assembly (FSCA) domain-like"/>
    <property type="match status" value="1"/>
</dbReference>
<dbReference type="PANTHER" id="PTHR42831">
    <property type="entry name" value="FE-S PROTEIN MATURATION AUXILIARY FACTOR YITW"/>
    <property type="match status" value="1"/>
</dbReference>
<dbReference type="InterPro" id="IPR034904">
    <property type="entry name" value="FSCA_dom_sf"/>
</dbReference>
<name>A0A518D3R8_9BACT</name>
<organism evidence="2 3">
    <name type="scientific">Rohdeia mirabilis</name>
    <dbReference type="NCBI Taxonomy" id="2528008"/>
    <lineage>
        <taxon>Bacteria</taxon>
        <taxon>Pseudomonadati</taxon>
        <taxon>Planctomycetota</taxon>
        <taxon>Planctomycetia</taxon>
        <taxon>Planctomycetia incertae sedis</taxon>
        <taxon>Rohdeia</taxon>
    </lineage>
</organism>
<dbReference type="Pfam" id="PF01883">
    <property type="entry name" value="FeS_assembly_P"/>
    <property type="match status" value="1"/>
</dbReference>
<evidence type="ECO:0000313" key="3">
    <source>
        <dbReference type="Proteomes" id="UP000319342"/>
    </source>
</evidence>
<protein>
    <submittedName>
        <fullName evidence="2">1,2-phenylacetyl-CoA epoxidase, subunit D</fullName>
    </submittedName>
</protein>
<accession>A0A518D3R8</accession>
<dbReference type="InterPro" id="IPR052339">
    <property type="entry name" value="Fe-S_Maturation_MIP18"/>
</dbReference>
<dbReference type="Gene3D" id="3.30.300.130">
    <property type="entry name" value="Fe-S cluster assembly (FSCA)"/>
    <property type="match status" value="1"/>
</dbReference>
<evidence type="ECO:0000313" key="2">
    <source>
        <dbReference type="EMBL" id="QDU86108.1"/>
    </source>
</evidence>
<proteinExistence type="predicted"/>
<dbReference type="InterPro" id="IPR002744">
    <property type="entry name" value="MIP18-like"/>
</dbReference>